<keyword evidence="3" id="KW-1185">Reference proteome</keyword>
<name>A0AAD9ZH92_9LECA</name>
<protein>
    <submittedName>
        <fullName evidence="2">Uncharacterized protein</fullName>
    </submittedName>
</protein>
<keyword evidence="1" id="KW-0732">Signal</keyword>
<accession>A0AAD9ZH92</accession>
<feature type="signal peptide" evidence="1">
    <location>
        <begin position="1"/>
        <end position="30"/>
    </location>
</feature>
<evidence type="ECO:0000313" key="3">
    <source>
        <dbReference type="Proteomes" id="UP001276659"/>
    </source>
</evidence>
<sequence>MVPLQGRVYLYILPVCALALSASLPPSAFSLLNDAETNVTAPLNLTNAKNALPHDPFYYDTDTPLSVVLYSYGKALNPERVNRLIAHANDDARSHDQDSLIQGGRIVYLDFVDTPAMSNNISLGIIPVGMLTWGQLEVMTRALILFFQTWDIVELQFEIEWAEGITRIGWGRLVETL</sequence>
<reference evidence="2" key="1">
    <citation type="submission" date="2022-11" db="EMBL/GenBank/DDBJ databases">
        <title>Chromosomal genome sequence assembly and mating type (MAT) locus characterization of the leprose asexual lichenized fungus Lepraria neglecta (Nyl.) Erichsen.</title>
        <authorList>
            <person name="Allen J.L."/>
            <person name="Pfeffer B."/>
        </authorList>
    </citation>
    <scope>NUCLEOTIDE SEQUENCE</scope>
    <source>
        <strain evidence="2">Allen 5258</strain>
    </source>
</reference>
<evidence type="ECO:0000256" key="1">
    <source>
        <dbReference type="SAM" id="SignalP"/>
    </source>
</evidence>
<comment type="caution">
    <text evidence="2">The sequence shown here is derived from an EMBL/GenBank/DDBJ whole genome shotgun (WGS) entry which is preliminary data.</text>
</comment>
<proteinExistence type="predicted"/>
<dbReference type="Proteomes" id="UP001276659">
    <property type="component" value="Unassembled WGS sequence"/>
</dbReference>
<feature type="chain" id="PRO_5042035527" evidence="1">
    <location>
        <begin position="31"/>
        <end position="177"/>
    </location>
</feature>
<dbReference type="AlphaFoldDB" id="A0AAD9ZH92"/>
<gene>
    <name evidence="2" type="ORF">OEA41_000847</name>
</gene>
<evidence type="ECO:0000313" key="2">
    <source>
        <dbReference type="EMBL" id="KAK3178710.1"/>
    </source>
</evidence>
<organism evidence="2 3">
    <name type="scientific">Lepraria neglecta</name>
    <dbReference type="NCBI Taxonomy" id="209136"/>
    <lineage>
        <taxon>Eukaryota</taxon>
        <taxon>Fungi</taxon>
        <taxon>Dikarya</taxon>
        <taxon>Ascomycota</taxon>
        <taxon>Pezizomycotina</taxon>
        <taxon>Lecanoromycetes</taxon>
        <taxon>OSLEUM clade</taxon>
        <taxon>Lecanoromycetidae</taxon>
        <taxon>Lecanorales</taxon>
        <taxon>Lecanorineae</taxon>
        <taxon>Stereocaulaceae</taxon>
        <taxon>Lepraria</taxon>
    </lineage>
</organism>
<dbReference type="EMBL" id="JASNWA010000003">
    <property type="protein sequence ID" value="KAK3178710.1"/>
    <property type="molecule type" value="Genomic_DNA"/>
</dbReference>